<feature type="compositionally biased region" description="Basic and acidic residues" evidence="1">
    <location>
        <begin position="40"/>
        <end position="58"/>
    </location>
</feature>
<evidence type="ECO:0000313" key="3">
    <source>
        <dbReference type="Proteomes" id="UP000215902"/>
    </source>
</evidence>
<dbReference type="EMBL" id="NIVC01000356">
    <property type="protein sequence ID" value="PAA84882.1"/>
    <property type="molecule type" value="Genomic_DNA"/>
</dbReference>
<dbReference type="Proteomes" id="UP000215902">
    <property type="component" value="Unassembled WGS sequence"/>
</dbReference>
<evidence type="ECO:0000256" key="1">
    <source>
        <dbReference type="SAM" id="MobiDB-lite"/>
    </source>
</evidence>
<proteinExistence type="predicted"/>
<gene>
    <name evidence="2" type="ORF">BOX15_Mlig012462g13</name>
</gene>
<accession>A0A267GI41</accession>
<sequence>MESGEADSQALMESGEADSQALMGSGEAESQALMGRSVRSRNEPSKRRRLTEVQHRAH</sequence>
<protein>
    <submittedName>
        <fullName evidence="2">Uncharacterized protein</fullName>
    </submittedName>
</protein>
<reference evidence="2 3" key="1">
    <citation type="submission" date="2017-06" db="EMBL/GenBank/DDBJ databases">
        <title>A platform for efficient transgenesis in Macrostomum lignano, a flatworm model organism for stem cell research.</title>
        <authorList>
            <person name="Berezikov E."/>
        </authorList>
    </citation>
    <scope>NUCLEOTIDE SEQUENCE [LARGE SCALE GENOMIC DNA]</scope>
    <source>
        <strain evidence="2">DV1</strain>
        <tissue evidence="2">Whole organism</tissue>
    </source>
</reference>
<evidence type="ECO:0000313" key="2">
    <source>
        <dbReference type="EMBL" id="PAA84882.1"/>
    </source>
</evidence>
<name>A0A267GI41_9PLAT</name>
<comment type="caution">
    <text evidence="2">The sequence shown here is derived from an EMBL/GenBank/DDBJ whole genome shotgun (WGS) entry which is preliminary data.</text>
</comment>
<keyword evidence="3" id="KW-1185">Reference proteome</keyword>
<dbReference type="AlphaFoldDB" id="A0A267GI41"/>
<feature type="region of interest" description="Disordered" evidence="1">
    <location>
        <begin position="1"/>
        <end position="58"/>
    </location>
</feature>
<organism evidence="2 3">
    <name type="scientific">Macrostomum lignano</name>
    <dbReference type="NCBI Taxonomy" id="282301"/>
    <lineage>
        <taxon>Eukaryota</taxon>
        <taxon>Metazoa</taxon>
        <taxon>Spiralia</taxon>
        <taxon>Lophotrochozoa</taxon>
        <taxon>Platyhelminthes</taxon>
        <taxon>Rhabditophora</taxon>
        <taxon>Macrostomorpha</taxon>
        <taxon>Macrostomida</taxon>
        <taxon>Macrostomidae</taxon>
        <taxon>Macrostomum</taxon>
    </lineage>
</organism>